<sequence length="674" mass="72471">MKKIPGVIDARLNFGASKITIRGKSPSRAELNKLGAFDGIRVEEGETEGPAPWYRERQVVFTGSAFLLIVLALISGWTGMSAPVTVILYLAATVLGGWETAKKGLPGIWKFRFDMNALMTVAVSGALAIGYWEEAAVVAFLFGVSETLQAYTTAKARRSLKSLVEWAPRSATVRRGDRERHIPVEEVQIGDIMIVKPGEKLAMDGVVTAGRSAVNQAAITGESIPVAVEPDSEVYAGSINEEGALEVRVTKRAEDTTLARIITLVEDAQEQRAPSQAFVDRFAKVYTPAIMLLAAGMALVPPLLFGTPWISSVYEALALLIVACPCALVVSTPVAIVSAIGNAAHNGVLIKGGLHLENMGALKAIAFDKTGTLTRGEPEVTEIRLFREKRKEEALALAAALEARSEHPLARAIVRYAKELGVAVKEACEFEAKPGRGARAMVEGRPLWIGSPRLFEEMDAPMEAVRPVLKELQDQGKTAVLLGCPEQVLALFAVADAVRDTSRQAIAELERVGVDKTVMLTGDNEATARVIAQAVGMKEYRAELLPEDKVEAVKELRKADRRIGMVGDGINDAPAMAVATTGIAMGGAGTDTALETADIVLMADDLTKLPFTVRLSRAALRVIKQNITFSLLTKFAAVYLVFPGWLTLWLAIFADMGAALLVTLNSLRLIRIQP</sequence>
<keyword evidence="11 14" id="KW-0472">Membrane</keyword>
<feature type="transmembrane region" description="Helical" evidence="14">
    <location>
        <begin position="317"/>
        <end position="341"/>
    </location>
</feature>
<protein>
    <recommendedName>
        <fullName evidence="12">Cd(2+)-exporting ATPase</fullName>
        <ecNumber evidence="12">7.2.2.21</ecNumber>
    </recommendedName>
</protein>
<dbReference type="NCBIfam" id="TIGR01511">
    <property type="entry name" value="ATPase-IB1_Cu"/>
    <property type="match status" value="1"/>
</dbReference>
<evidence type="ECO:0000256" key="13">
    <source>
        <dbReference type="ARBA" id="ARBA00049338"/>
    </source>
</evidence>
<keyword evidence="9 14" id="KW-1133">Transmembrane helix</keyword>
<dbReference type="InterPro" id="IPR008250">
    <property type="entry name" value="ATPase_P-typ_transduc_dom_A_sf"/>
</dbReference>
<dbReference type="SFLD" id="SFLDS00003">
    <property type="entry name" value="Haloacid_Dehalogenase"/>
    <property type="match status" value="1"/>
</dbReference>
<feature type="transmembrane region" description="Helical" evidence="14">
    <location>
        <begin position="622"/>
        <end position="642"/>
    </location>
</feature>
<evidence type="ECO:0000256" key="4">
    <source>
        <dbReference type="ARBA" id="ARBA00022539"/>
    </source>
</evidence>
<evidence type="ECO:0000256" key="5">
    <source>
        <dbReference type="ARBA" id="ARBA00022553"/>
    </source>
</evidence>
<dbReference type="Pfam" id="PF00702">
    <property type="entry name" value="Hydrolase"/>
    <property type="match status" value="1"/>
</dbReference>
<feature type="transmembrane region" description="Helical" evidence="14">
    <location>
        <begin position="285"/>
        <end position="305"/>
    </location>
</feature>
<dbReference type="InterPro" id="IPR023214">
    <property type="entry name" value="HAD_sf"/>
</dbReference>
<dbReference type="EMBL" id="QBKR01000004">
    <property type="protein sequence ID" value="PTX63211.1"/>
    <property type="molecule type" value="Genomic_DNA"/>
</dbReference>
<comment type="subcellular location">
    <subcellularLocation>
        <location evidence="1">Cell membrane</location>
        <topology evidence="1">Multi-pass membrane protein</topology>
    </subcellularLocation>
</comment>
<keyword evidence="14" id="KW-0547">Nucleotide-binding</keyword>
<dbReference type="PANTHER" id="PTHR48085">
    <property type="entry name" value="CADMIUM/ZINC-TRANSPORTING ATPASE HMA2-RELATED"/>
    <property type="match status" value="1"/>
</dbReference>
<dbReference type="InterPro" id="IPR018303">
    <property type="entry name" value="ATPase_P-typ_P_site"/>
</dbReference>
<feature type="transmembrane region" description="Helical" evidence="14">
    <location>
        <begin position="59"/>
        <end position="78"/>
    </location>
</feature>
<dbReference type="NCBIfam" id="TIGR01512">
    <property type="entry name" value="ATPase-IB2_Cd"/>
    <property type="match status" value="1"/>
</dbReference>
<dbReference type="InterPro" id="IPR023299">
    <property type="entry name" value="ATPase_P-typ_cyto_dom_N"/>
</dbReference>
<keyword evidence="7 14" id="KW-0479">Metal-binding</keyword>
<evidence type="ECO:0000313" key="16">
    <source>
        <dbReference type="EMBL" id="PTX63211.1"/>
    </source>
</evidence>
<evidence type="ECO:0000256" key="7">
    <source>
        <dbReference type="ARBA" id="ARBA00022723"/>
    </source>
</evidence>
<dbReference type="PRINTS" id="PR00941">
    <property type="entry name" value="CDATPASE"/>
</dbReference>
<evidence type="ECO:0000256" key="8">
    <source>
        <dbReference type="ARBA" id="ARBA00022967"/>
    </source>
</evidence>
<proteinExistence type="inferred from homology"/>
<dbReference type="InterPro" id="IPR044492">
    <property type="entry name" value="P_typ_ATPase_HD_dom"/>
</dbReference>
<dbReference type="InterPro" id="IPR051014">
    <property type="entry name" value="Cation_Transport_ATPase_IB"/>
</dbReference>
<evidence type="ECO:0000256" key="14">
    <source>
        <dbReference type="RuleBase" id="RU362081"/>
    </source>
</evidence>
<comment type="similarity">
    <text evidence="2 14">Belongs to the cation transport ATPase (P-type) (TC 3.A.3) family. Type IB subfamily.</text>
</comment>
<comment type="caution">
    <text evidence="16">The sequence shown here is derived from an EMBL/GenBank/DDBJ whole genome shotgun (WGS) entry which is preliminary data.</text>
</comment>
<evidence type="ECO:0000259" key="15">
    <source>
        <dbReference type="Pfam" id="PF00122"/>
    </source>
</evidence>
<keyword evidence="5" id="KW-0597">Phosphoprotein</keyword>
<accession>A0A2T6C4F7</accession>
<dbReference type="AlphaFoldDB" id="A0A2T6C4F7"/>
<dbReference type="GO" id="GO:0016887">
    <property type="term" value="F:ATP hydrolysis activity"/>
    <property type="evidence" value="ECO:0007669"/>
    <property type="project" value="InterPro"/>
</dbReference>
<dbReference type="InterPro" id="IPR036412">
    <property type="entry name" value="HAD-like_sf"/>
</dbReference>
<dbReference type="InterPro" id="IPR059000">
    <property type="entry name" value="ATPase_P-type_domA"/>
</dbReference>
<dbReference type="Pfam" id="PF00122">
    <property type="entry name" value="E1-E2_ATPase"/>
    <property type="match status" value="1"/>
</dbReference>
<dbReference type="PANTHER" id="PTHR48085:SF5">
    <property type="entry name" value="CADMIUM_ZINC-TRANSPORTING ATPASE HMA4-RELATED"/>
    <property type="match status" value="1"/>
</dbReference>
<evidence type="ECO:0000256" key="11">
    <source>
        <dbReference type="ARBA" id="ARBA00023136"/>
    </source>
</evidence>
<keyword evidence="14" id="KW-1003">Cell membrane</keyword>
<evidence type="ECO:0000256" key="3">
    <source>
        <dbReference type="ARBA" id="ARBA00022448"/>
    </source>
</evidence>
<dbReference type="InterPro" id="IPR001757">
    <property type="entry name" value="P_typ_ATPase"/>
</dbReference>
<evidence type="ECO:0000256" key="6">
    <source>
        <dbReference type="ARBA" id="ARBA00022692"/>
    </source>
</evidence>
<evidence type="ECO:0000256" key="12">
    <source>
        <dbReference type="ARBA" id="ARBA00039103"/>
    </source>
</evidence>
<keyword evidence="10" id="KW-0406">Ion transport</keyword>
<keyword evidence="8" id="KW-1278">Translocase</keyword>
<comment type="catalytic activity">
    <reaction evidence="13">
        <text>Cd(2+)(in) + ATP + H2O = Cd(2+)(out) + ADP + phosphate + H(+)</text>
        <dbReference type="Rhea" id="RHEA:12132"/>
        <dbReference type="ChEBI" id="CHEBI:15377"/>
        <dbReference type="ChEBI" id="CHEBI:15378"/>
        <dbReference type="ChEBI" id="CHEBI:30616"/>
        <dbReference type="ChEBI" id="CHEBI:43474"/>
        <dbReference type="ChEBI" id="CHEBI:48775"/>
        <dbReference type="ChEBI" id="CHEBI:456216"/>
        <dbReference type="EC" id="7.2.2.21"/>
    </reaction>
</comment>
<dbReference type="InterPro" id="IPR023298">
    <property type="entry name" value="ATPase_P-typ_TM_dom_sf"/>
</dbReference>
<reference evidence="16 17" key="1">
    <citation type="submission" date="2018-04" db="EMBL/GenBank/DDBJ databases">
        <title>Genomic Encyclopedia of Archaeal and Bacterial Type Strains, Phase II (KMG-II): from individual species to whole genera.</title>
        <authorList>
            <person name="Goeker M."/>
        </authorList>
    </citation>
    <scope>NUCLEOTIDE SEQUENCE [LARGE SCALE GENOMIC DNA]</scope>
    <source>
        <strain evidence="16 17">DSM 45787</strain>
    </source>
</reference>
<dbReference type="GO" id="GO:0008551">
    <property type="term" value="F:P-type cadmium transporter activity"/>
    <property type="evidence" value="ECO:0007669"/>
    <property type="project" value="UniProtKB-EC"/>
</dbReference>
<keyword evidence="4" id="KW-0104">Cadmium</keyword>
<dbReference type="Gene3D" id="3.40.1110.10">
    <property type="entry name" value="Calcium-transporting ATPase, cytoplasmic domain N"/>
    <property type="match status" value="1"/>
</dbReference>
<name>A0A2T6C4F7_9BACL</name>
<dbReference type="SUPFAM" id="SSF81653">
    <property type="entry name" value="Calcium ATPase, transduction domain A"/>
    <property type="match status" value="1"/>
</dbReference>
<dbReference type="PROSITE" id="PS00154">
    <property type="entry name" value="ATPASE_E1_E2"/>
    <property type="match status" value="1"/>
</dbReference>
<dbReference type="NCBIfam" id="TIGR01494">
    <property type="entry name" value="ATPase_P-type"/>
    <property type="match status" value="1"/>
</dbReference>
<dbReference type="NCBIfam" id="TIGR01525">
    <property type="entry name" value="ATPase-IB_hvy"/>
    <property type="match status" value="1"/>
</dbReference>
<dbReference type="PRINTS" id="PR00119">
    <property type="entry name" value="CATATPASE"/>
</dbReference>
<keyword evidence="14" id="KW-0067">ATP-binding</keyword>
<dbReference type="Proteomes" id="UP000244240">
    <property type="component" value="Unassembled WGS sequence"/>
</dbReference>
<dbReference type="SUPFAM" id="SSF81665">
    <property type="entry name" value="Calcium ATPase, transmembrane domain M"/>
    <property type="match status" value="1"/>
</dbReference>
<gene>
    <name evidence="16" type="ORF">C8P63_10455</name>
</gene>
<evidence type="ECO:0000256" key="2">
    <source>
        <dbReference type="ARBA" id="ARBA00006024"/>
    </source>
</evidence>
<dbReference type="GO" id="GO:0005524">
    <property type="term" value="F:ATP binding"/>
    <property type="evidence" value="ECO:0007669"/>
    <property type="project" value="UniProtKB-UniRule"/>
</dbReference>
<dbReference type="EC" id="7.2.2.21" evidence="12"/>
<evidence type="ECO:0000256" key="10">
    <source>
        <dbReference type="ARBA" id="ARBA00023065"/>
    </source>
</evidence>
<keyword evidence="3" id="KW-0813">Transport</keyword>
<keyword evidence="6 14" id="KW-0812">Transmembrane</keyword>
<organism evidence="16 17">
    <name type="scientific">Melghirimyces profundicolus</name>
    <dbReference type="NCBI Taxonomy" id="1242148"/>
    <lineage>
        <taxon>Bacteria</taxon>
        <taxon>Bacillati</taxon>
        <taxon>Bacillota</taxon>
        <taxon>Bacilli</taxon>
        <taxon>Bacillales</taxon>
        <taxon>Thermoactinomycetaceae</taxon>
        <taxon>Melghirimyces</taxon>
    </lineage>
</organism>
<dbReference type="GO" id="GO:0005886">
    <property type="term" value="C:plasma membrane"/>
    <property type="evidence" value="ECO:0007669"/>
    <property type="project" value="UniProtKB-SubCell"/>
</dbReference>
<keyword evidence="17" id="KW-1185">Reference proteome</keyword>
<dbReference type="FunFam" id="2.70.150.10:FF:000002">
    <property type="entry name" value="Copper-transporting ATPase 1, putative"/>
    <property type="match status" value="1"/>
</dbReference>
<dbReference type="SFLD" id="SFLDG00002">
    <property type="entry name" value="C1.7:_P-type_atpase_like"/>
    <property type="match status" value="1"/>
</dbReference>
<feature type="domain" description="P-type ATPase A" evidence="15">
    <location>
        <begin position="167"/>
        <end position="266"/>
    </location>
</feature>
<dbReference type="InterPro" id="IPR027256">
    <property type="entry name" value="P-typ_ATPase_IB"/>
</dbReference>
<dbReference type="Gene3D" id="2.70.150.10">
    <property type="entry name" value="Calcium-transporting ATPase, cytoplasmic transduction domain A"/>
    <property type="match status" value="1"/>
</dbReference>
<dbReference type="GO" id="GO:0046872">
    <property type="term" value="F:metal ion binding"/>
    <property type="evidence" value="ECO:0007669"/>
    <property type="project" value="UniProtKB-KW"/>
</dbReference>
<dbReference type="SFLD" id="SFLDF00027">
    <property type="entry name" value="p-type_atpase"/>
    <property type="match status" value="1"/>
</dbReference>
<evidence type="ECO:0000256" key="9">
    <source>
        <dbReference type="ARBA" id="ARBA00022989"/>
    </source>
</evidence>
<dbReference type="SUPFAM" id="SSF56784">
    <property type="entry name" value="HAD-like"/>
    <property type="match status" value="1"/>
</dbReference>
<evidence type="ECO:0000313" key="17">
    <source>
        <dbReference type="Proteomes" id="UP000244240"/>
    </source>
</evidence>
<evidence type="ECO:0000256" key="1">
    <source>
        <dbReference type="ARBA" id="ARBA00004651"/>
    </source>
</evidence>
<dbReference type="Gene3D" id="3.40.50.1000">
    <property type="entry name" value="HAD superfamily/HAD-like"/>
    <property type="match status" value="1"/>
</dbReference>